<accession>A0AAW2NZI6</accession>
<protein>
    <submittedName>
        <fullName evidence="2">Uncharacterized protein</fullName>
    </submittedName>
</protein>
<sequence length="268" mass="28011">MAPTENLLEILGRASSAEGAAWTDIHAKTSQPMHTEMAEINELFPLKKIAGPSFPDPREHPHRPERRPCQMIPAAAEDAPLHRLPHLGKSVMGATNPNRSGHTVKISPKQSMRSKSVNAVNSVKIRPSSQSGQNRSKSAISQQVSSLVSLCCPVSLHAATQSAATQPPSQPSVAKSAATQPPRQHPVNAGSSSDDSGDSSDGSETTSRSGGTTNPTTATQPLASSAARQPTTTAPQPTSDGGKPTAITTAAQTQQPRRPNPTATTPLR</sequence>
<feature type="compositionally biased region" description="Polar residues" evidence="1">
    <location>
        <begin position="108"/>
        <end position="138"/>
    </location>
</feature>
<gene>
    <name evidence="2" type="ORF">Sangu_1156800</name>
</gene>
<name>A0AAW2NZI6_9LAMI</name>
<comment type="caution">
    <text evidence="2">The sequence shown here is derived from an EMBL/GenBank/DDBJ whole genome shotgun (WGS) entry which is preliminary data.</text>
</comment>
<feature type="compositionally biased region" description="Low complexity" evidence="1">
    <location>
        <begin position="223"/>
        <end position="255"/>
    </location>
</feature>
<feature type="region of interest" description="Disordered" evidence="1">
    <location>
        <begin position="162"/>
        <end position="268"/>
    </location>
</feature>
<dbReference type="EMBL" id="JACGWK010000006">
    <property type="protein sequence ID" value="KAL0349290.1"/>
    <property type="molecule type" value="Genomic_DNA"/>
</dbReference>
<organism evidence="2">
    <name type="scientific">Sesamum angustifolium</name>
    <dbReference type="NCBI Taxonomy" id="2727405"/>
    <lineage>
        <taxon>Eukaryota</taxon>
        <taxon>Viridiplantae</taxon>
        <taxon>Streptophyta</taxon>
        <taxon>Embryophyta</taxon>
        <taxon>Tracheophyta</taxon>
        <taxon>Spermatophyta</taxon>
        <taxon>Magnoliopsida</taxon>
        <taxon>eudicotyledons</taxon>
        <taxon>Gunneridae</taxon>
        <taxon>Pentapetalae</taxon>
        <taxon>asterids</taxon>
        <taxon>lamiids</taxon>
        <taxon>Lamiales</taxon>
        <taxon>Pedaliaceae</taxon>
        <taxon>Sesamum</taxon>
    </lineage>
</organism>
<dbReference type="AlphaFoldDB" id="A0AAW2NZI6"/>
<reference evidence="2" key="2">
    <citation type="journal article" date="2024" name="Plant">
        <title>Genomic evolution and insights into agronomic trait innovations of Sesamum species.</title>
        <authorList>
            <person name="Miao H."/>
            <person name="Wang L."/>
            <person name="Qu L."/>
            <person name="Liu H."/>
            <person name="Sun Y."/>
            <person name="Le M."/>
            <person name="Wang Q."/>
            <person name="Wei S."/>
            <person name="Zheng Y."/>
            <person name="Lin W."/>
            <person name="Duan Y."/>
            <person name="Cao H."/>
            <person name="Xiong S."/>
            <person name="Wang X."/>
            <person name="Wei L."/>
            <person name="Li C."/>
            <person name="Ma Q."/>
            <person name="Ju M."/>
            <person name="Zhao R."/>
            <person name="Li G."/>
            <person name="Mu C."/>
            <person name="Tian Q."/>
            <person name="Mei H."/>
            <person name="Zhang T."/>
            <person name="Gao T."/>
            <person name="Zhang H."/>
        </authorList>
    </citation>
    <scope>NUCLEOTIDE SEQUENCE</scope>
    <source>
        <strain evidence="2">G01</strain>
    </source>
</reference>
<evidence type="ECO:0000256" key="1">
    <source>
        <dbReference type="SAM" id="MobiDB-lite"/>
    </source>
</evidence>
<feature type="region of interest" description="Disordered" evidence="1">
    <location>
        <begin position="88"/>
        <end position="138"/>
    </location>
</feature>
<evidence type="ECO:0000313" key="2">
    <source>
        <dbReference type="EMBL" id="KAL0349290.1"/>
    </source>
</evidence>
<proteinExistence type="predicted"/>
<feature type="compositionally biased region" description="Low complexity" evidence="1">
    <location>
        <begin position="190"/>
        <end position="213"/>
    </location>
</feature>
<reference evidence="2" key="1">
    <citation type="submission" date="2020-06" db="EMBL/GenBank/DDBJ databases">
        <authorList>
            <person name="Li T."/>
            <person name="Hu X."/>
            <person name="Zhang T."/>
            <person name="Song X."/>
            <person name="Zhang H."/>
            <person name="Dai N."/>
            <person name="Sheng W."/>
            <person name="Hou X."/>
            <person name="Wei L."/>
        </authorList>
    </citation>
    <scope>NUCLEOTIDE SEQUENCE</scope>
    <source>
        <strain evidence="2">G01</strain>
        <tissue evidence="2">Leaf</tissue>
    </source>
</reference>
<feature type="compositionally biased region" description="Polar residues" evidence="1">
    <location>
        <begin position="162"/>
        <end position="182"/>
    </location>
</feature>